<proteinExistence type="inferred from homology"/>
<dbReference type="SMART" id="SM01130">
    <property type="entry name" value="DHDPS"/>
    <property type="match status" value="1"/>
</dbReference>
<dbReference type="CDD" id="cd00408">
    <property type="entry name" value="DHDPS-like"/>
    <property type="match status" value="1"/>
</dbReference>
<accession>A0ABN2QT08</accession>
<comment type="similarity">
    <text evidence="2">Belongs to the DapA family.</text>
</comment>
<keyword evidence="1 2" id="KW-0456">Lyase</keyword>
<evidence type="ECO:0000313" key="4">
    <source>
        <dbReference type="Proteomes" id="UP001499854"/>
    </source>
</evidence>
<keyword evidence="4" id="KW-1185">Reference proteome</keyword>
<evidence type="ECO:0000256" key="2">
    <source>
        <dbReference type="PIRNR" id="PIRNR001365"/>
    </source>
</evidence>
<protein>
    <submittedName>
        <fullName evidence="3">Dihydrodipicolinate synthase family protein</fullName>
    </submittedName>
</protein>
<dbReference type="PANTHER" id="PTHR12128">
    <property type="entry name" value="DIHYDRODIPICOLINATE SYNTHASE"/>
    <property type="match status" value="1"/>
</dbReference>
<evidence type="ECO:0000313" key="3">
    <source>
        <dbReference type="EMBL" id="GAA1957560.1"/>
    </source>
</evidence>
<dbReference type="Pfam" id="PF00701">
    <property type="entry name" value="DHDPS"/>
    <property type="match status" value="1"/>
</dbReference>
<dbReference type="SUPFAM" id="SSF51569">
    <property type="entry name" value="Aldolase"/>
    <property type="match status" value="1"/>
</dbReference>
<dbReference type="InterPro" id="IPR013785">
    <property type="entry name" value="Aldolase_TIM"/>
</dbReference>
<dbReference type="PIRSF" id="PIRSF001365">
    <property type="entry name" value="DHDPS"/>
    <property type="match status" value="1"/>
</dbReference>
<organism evidence="3 4">
    <name type="scientific">Catenulispora subtropica</name>
    <dbReference type="NCBI Taxonomy" id="450798"/>
    <lineage>
        <taxon>Bacteria</taxon>
        <taxon>Bacillati</taxon>
        <taxon>Actinomycetota</taxon>
        <taxon>Actinomycetes</taxon>
        <taxon>Catenulisporales</taxon>
        <taxon>Catenulisporaceae</taxon>
        <taxon>Catenulispora</taxon>
    </lineage>
</organism>
<name>A0ABN2QT08_9ACTN</name>
<sequence length="313" mass="33086">MTAVSDAATPPWVDLRARLATVVAIPVTPFAPDGTVDWDGHAALIRRLVEDGVEAVTPNGNTGEFYTLSESEKRRAVESTVEAVAGRAEVVAGVGLDMASAVEAAKHAAGAGASALMVHQPVHPYRSAEGWIEYHRAIADAVPDLGVILYIRDERVTGEHIATLAGHSLNVIGVKYAIPDPVRFASVARDAGLDSLAWIAGLAELSAPGYWAVGATGFTSGLVNVAPRLSAALLEALRGGDFAKAMLLWETVREFEQLRAADASADNVSVVKEALAQLGLVGREVRPPSRVLPGPLRDRIAVVLDQWREGGWL</sequence>
<dbReference type="PANTHER" id="PTHR12128:SF19">
    <property type="entry name" value="5-DEHYDRO-4-DEOXYGLUCARATE DEHYDRATASE 2-RELATED"/>
    <property type="match status" value="1"/>
</dbReference>
<evidence type="ECO:0000256" key="1">
    <source>
        <dbReference type="ARBA" id="ARBA00023239"/>
    </source>
</evidence>
<reference evidence="3 4" key="1">
    <citation type="journal article" date="2019" name="Int. J. Syst. Evol. Microbiol.">
        <title>The Global Catalogue of Microorganisms (GCM) 10K type strain sequencing project: providing services to taxonomists for standard genome sequencing and annotation.</title>
        <authorList>
            <consortium name="The Broad Institute Genomics Platform"/>
            <consortium name="The Broad Institute Genome Sequencing Center for Infectious Disease"/>
            <person name="Wu L."/>
            <person name="Ma J."/>
        </authorList>
    </citation>
    <scope>NUCLEOTIDE SEQUENCE [LARGE SCALE GENOMIC DNA]</scope>
    <source>
        <strain evidence="3 4">JCM 16013</strain>
    </source>
</reference>
<dbReference type="RefSeq" id="WP_344655896.1">
    <property type="nucleotide sequence ID" value="NZ_BAAAQM010000004.1"/>
</dbReference>
<gene>
    <name evidence="3" type="ORF">GCM10009838_11970</name>
</gene>
<dbReference type="Gene3D" id="3.20.20.70">
    <property type="entry name" value="Aldolase class I"/>
    <property type="match status" value="1"/>
</dbReference>
<dbReference type="EMBL" id="BAAAQM010000004">
    <property type="protein sequence ID" value="GAA1957560.1"/>
    <property type="molecule type" value="Genomic_DNA"/>
</dbReference>
<dbReference type="InterPro" id="IPR002220">
    <property type="entry name" value="DapA-like"/>
</dbReference>
<comment type="caution">
    <text evidence="3">The sequence shown here is derived from an EMBL/GenBank/DDBJ whole genome shotgun (WGS) entry which is preliminary data.</text>
</comment>
<dbReference type="Proteomes" id="UP001499854">
    <property type="component" value="Unassembled WGS sequence"/>
</dbReference>